<dbReference type="VEuPathDB" id="FungiDB:HpaG812869"/>
<dbReference type="EnsemblProtists" id="HpaT812869">
    <property type="protein sequence ID" value="HpaP812869"/>
    <property type="gene ID" value="HpaG812869"/>
</dbReference>
<sequence length="124" mass="14631">MNRDLRTIRSEPGCPGNEETLAHVVWDCPYAVALWEKLIGHWTGERPSRRRTQDFFDVSASSRFINIPAHRNALLVIRFPEDEEAEERMWRRIWHILAKLCQTWLWADWNDAVYPAATRTSQVP</sequence>
<protein>
    <recommendedName>
        <fullName evidence="3">RxLR effector candidate protein</fullName>
    </recommendedName>
</protein>
<dbReference type="Proteomes" id="UP000011713">
    <property type="component" value="Unassembled WGS sequence"/>
</dbReference>
<dbReference type="AlphaFoldDB" id="M4C1D1"/>
<dbReference type="HOGENOM" id="CLU_163687_0_0_1"/>
<accession>M4C1D1</accession>
<proteinExistence type="predicted"/>
<dbReference type="InParanoid" id="M4C1D1"/>
<keyword evidence="2" id="KW-1185">Reference proteome</keyword>
<evidence type="ECO:0008006" key="3">
    <source>
        <dbReference type="Google" id="ProtNLM"/>
    </source>
</evidence>
<reference evidence="1" key="2">
    <citation type="submission" date="2015-06" db="UniProtKB">
        <authorList>
            <consortium name="EnsemblProtists"/>
        </authorList>
    </citation>
    <scope>IDENTIFICATION</scope>
    <source>
        <strain evidence="1">Emoy2</strain>
    </source>
</reference>
<evidence type="ECO:0000313" key="2">
    <source>
        <dbReference type="Proteomes" id="UP000011713"/>
    </source>
</evidence>
<organism evidence="1 2">
    <name type="scientific">Hyaloperonospora arabidopsidis (strain Emoy2)</name>
    <name type="common">Downy mildew agent</name>
    <name type="synonym">Peronospora arabidopsidis</name>
    <dbReference type="NCBI Taxonomy" id="559515"/>
    <lineage>
        <taxon>Eukaryota</taxon>
        <taxon>Sar</taxon>
        <taxon>Stramenopiles</taxon>
        <taxon>Oomycota</taxon>
        <taxon>Peronosporomycetes</taxon>
        <taxon>Peronosporales</taxon>
        <taxon>Peronosporaceae</taxon>
        <taxon>Hyaloperonospora</taxon>
    </lineage>
</organism>
<evidence type="ECO:0000313" key="1">
    <source>
        <dbReference type="EnsemblProtists" id="HpaP812869"/>
    </source>
</evidence>
<reference evidence="2" key="1">
    <citation type="journal article" date="2010" name="Science">
        <title>Signatures of adaptation to obligate biotrophy in the Hyaloperonospora arabidopsidis genome.</title>
        <authorList>
            <person name="Baxter L."/>
            <person name="Tripathy S."/>
            <person name="Ishaque N."/>
            <person name="Boot N."/>
            <person name="Cabral A."/>
            <person name="Kemen E."/>
            <person name="Thines M."/>
            <person name="Ah-Fong A."/>
            <person name="Anderson R."/>
            <person name="Badejoko W."/>
            <person name="Bittner-Eddy P."/>
            <person name="Boore J.L."/>
            <person name="Chibucos M.C."/>
            <person name="Coates M."/>
            <person name="Dehal P."/>
            <person name="Delehaunty K."/>
            <person name="Dong S."/>
            <person name="Downton P."/>
            <person name="Dumas B."/>
            <person name="Fabro G."/>
            <person name="Fronick C."/>
            <person name="Fuerstenberg S.I."/>
            <person name="Fulton L."/>
            <person name="Gaulin E."/>
            <person name="Govers F."/>
            <person name="Hughes L."/>
            <person name="Humphray S."/>
            <person name="Jiang R.H."/>
            <person name="Judelson H."/>
            <person name="Kamoun S."/>
            <person name="Kyung K."/>
            <person name="Meijer H."/>
            <person name="Minx P."/>
            <person name="Morris P."/>
            <person name="Nelson J."/>
            <person name="Phuntumart V."/>
            <person name="Qutob D."/>
            <person name="Rehmany A."/>
            <person name="Rougon-Cardoso A."/>
            <person name="Ryden P."/>
            <person name="Torto-Alalibo T."/>
            <person name="Studholme D."/>
            <person name="Wang Y."/>
            <person name="Win J."/>
            <person name="Wood J."/>
            <person name="Clifton S.W."/>
            <person name="Rogers J."/>
            <person name="Van den Ackerveken G."/>
            <person name="Jones J.D."/>
            <person name="McDowell J.M."/>
            <person name="Beynon J."/>
            <person name="Tyler B.M."/>
        </authorList>
    </citation>
    <scope>NUCLEOTIDE SEQUENCE [LARGE SCALE GENOMIC DNA]</scope>
    <source>
        <strain evidence="2">Emoy2</strain>
    </source>
</reference>
<dbReference type="EMBL" id="JH598091">
    <property type="status" value="NOT_ANNOTATED_CDS"/>
    <property type="molecule type" value="Genomic_DNA"/>
</dbReference>
<name>M4C1D1_HYAAE</name>